<dbReference type="PANTHER" id="PTHR32552:SF81">
    <property type="entry name" value="TONB-DEPENDENT OUTER MEMBRANE RECEPTOR"/>
    <property type="match status" value="1"/>
</dbReference>
<dbReference type="GO" id="GO:0009279">
    <property type="term" value="C:cell outer membrane"/>
    <property type="evidence" value="ECO:0007669"/>
    <property type="project" value="UniProtKB-SubCell"/>
</dbReference>
<evidence type="ECO:0000256" key="12">
    <source>
        <dbReference type="RuleBase" id="RU003357"/>
    </source>
</evidence>
<dbReference type="Pfam" id="PF07715">
    <property type="entry name" value="Plug"/>
    <property type="match status" value="1"/>
</dbReference>
<keyword evidence="3 11" id="KW-1134">Transmembrane beta strand</keyword>
<dbReference type="CDD" id="cd01347">
    <property type="entry name" value="ligand_gated_channel"/>
    <property type="match status" value="1"/>
</dbReference>
<keyword evidence="8 12" id="KW-0798">TonB box</keyword>
<dbReference type="Pfam" id="PF00593">
    <property type="entry name" value="TonB_dep_Rec_b-barrel"/>
    <property type="match status" value="1"/>
</dbReference>
<sequence>MASKREEAMRLNYKVGLSALALQATLLAASGAQAAEQEAARDGGIDDIVVTAQKRSENLQSVPISIYALSGDSIAKAGLNDVYDLASYAPSFKSDNVGPADPTFTMRGIGSNERGAGSDRSVVVFLDDIYIGRSSGTVFELYDIERIEMLRGPQGTLSGRNVVGGAINIVTKKPTERFSAAAEVTLGNYDLRQAKARVNGKLAEGVAASLSFTTRSRDGFYTYAPTGKDTDGINSTNLRSKIAITASDNLEILLSGDVSRFRQDGVSAKPFEVGNYTRNTLGYTPLPDPWTIETSRRGYAEVDLWGLSARADLTTDVGILTSITGYRHVLSDSAQDSIGLPAGYFLSYLSAREKSDFFSQELRMASLPDSGPLTWVVGLYFLRDDVHRLEGYDRDFKGQTSRPLWNQDARTTSISGFAQGTYKLTDRLNLTAGVRYTHDDKRLHNILTDESGGTATNGLTPGISAFDVSVQKNFNAFTPKVTIDFSPSEDALIYATVSKGFKSGGFQGLAPTAAAASRAFFPEIAWNYEIGTKTRWFDNRLQINLAGFYMDYQDLQVSNRILTIPGDQSSALRILTNASDAVVKGIELEVLAKPVPGLTLSGNYAYLDTEVKKFIIGTDGTDLSGNRLGKAPKNAFTISGSYVKSVGENSEISFNADYVYQSSMFFFIENTPTAEEPAYGILNGRITYTLNNWSFTLFGRNITDKLYRTKTVPVGDGAFSGFGDPATYGVTVGYKF</sequence>
<feature type="domain" description="TonB-dependent receptor-like beta-barrel" evidence="14">
    <location>
        <begin position="273"/>
        <end position="702"/>
    </location>
</feature>
<feature type="chain" id="PRO_5041708198" evidence="13">
    <location>
        <begin position="35"/>
        <end position="736"/>
    </location>
</feature>
<keyword evidence="13" id="KW-0732">Signal</keyword>
<evidence type="ECO:0000259" key="15">
    <source>
        <dbReference type="Pfam" id="PF07715"/>
    </source>
</evidence>
<keyword evidence="2 11" id="KW-0813">Transport</keyword>
<feature type="signal peptide" evidence="13">
    <location>
        <begin position="1"/>
        <end position="34"/>
    </location>
</feature>
<keyword evidence="6" id="KW-0408">Iron</keyword>
<keyword evidence="17" id="KW-1185">Reference proteome</keyword>
<dbReference type="GO" id="GO:0006826">
    <property type="term" value="P:iron ion transport"/>
    <property type="evidence" value="ECO:0007669"/>
    <property type="project" value="UniProtKB-KW"/>
</dbReference>
<protein>
    <submittedName>
        <fullName evidence="16">Outer membrane receptor protein, mostly Fe transport</fullName>
    </submittedName>
</protein>
<dbReference type="AlphaFoldDB" id="A0AA86GKD1"/>
<evidence type="ECO:0000313" key="16">
    <source>
        <dbReference type="EMBL" id="AMG73850.1"/>
    </source>
</evidence>
<dbReference type="InterPro" id="IPR039426">
    <property type="entry name" value="TonB-dep_rcpt-like"/>
</dbReference>
<comment type="subcellular location">
    <subcellularLocation>
        <location evidence="1 11">Cell outer membrane</location>
        <topology evidence="1 11">Multi-pass membrane protein</topology>
    </subcellularLocation>
</comment>
<gene>
    <name evidence="16" type="ORF">SGRAN_1461</name>
</gene>
<dbReference type="Proteomes" id="UP000058599">
    <property type="component" value="Chromosome"/>
</dbReference>
<reference evidence="16 17" key="1">
    <citation type="journal article" date="2016" name="BMC Genomics">
        <title>Genomic analysis of the nitrate-respiring Sphingopyxis granuli (formerly Sphingomonas macrogoltabida) strain TFA.</title>
        <authorList>
            <person name="Garcia-Romero I."/>
            <person name="Perez-Pulido A.J."/>
            <person name="Gonzalez-Flores Y.E."/>
            <person name="Reyes-Ramirez F."/>
            <person name="Santero E."/>
            <person name="Floriano B."/>
        </authorList>
    </citation>
    <scope>NUCLEOTIDE SEQUENCE [LARGE SCALE GENOMIC DNA]</scope>
    <source>
        <strain evidence="16 17">TFA</strain>
    </source>
</reference>
<evidence type="ECO:0000256" key="6">
    <source>
        <dbReference type="ARBA" id="ARBA00023004"/>
    </source>
</evidence>
<comment type="similarity">
    <text evidence="11 12">Belongs to the TonB-dependent receptor family.</text>
</comment>
<evidence type="ECO:0000256" key="5">
    <source>
        <dbReference type="ARBA" id="ARBA00022692"/>
    </source>
</evidence>
<evidence type="ECO:0000256" key="11">
    <source>
        <dbReference type="PROSITE-ProRule" id="PRU01360"/>
    </source>
</evidence>
<name>A0AA86GKD1_9SPHN</name>
<evidence type="ECO:0000256" key="9">
    <source>
        <dbReference type="ARBA" id="ARBA00023136"/>
    </source>
</evidence>
<keyword evidence="7" id="KW-0406">Ion transport</keyword>
<keyword evidence="16" id="KW-0675">Receptor</keyword>
<evidence type="ECO:0000256" key="3">
    <source>
        <dbReference type="ARBA" id="ARBA00022452"/>
    </source>
</evidence>
<evidence type="ECO:0000259" key="14">
    <source>
        <dbReference type="Pfam" id="PF00593"/>
    </source>
</evidence>
<dbReference type="InterPro" id="IPR036942">
    <property type="entry name" value="Beta-barrel_TonB_sf"/>
</dbReference>
<evidence type="ECO:0000256" key="7">
    <source>
        <dbReference type="ARBA" id="ARBA00023065"/>
    </source>
</evidence>
<evidence type="ECO:0000256" key="2">
    <source>
        <dbReference type="ARBA" id="ARBA00022448"/>
    </source>
</evidence>
<organism evidence="16 17">
    <name type="scientific">Sphingopyxis granuli</name>
    <dbReference type="NCBI Taxonomy" id="267128"/>
    <lineage>
        <taxon>Bacteria</taxon>
        <taxon>Pseudomonadati</taxon>
        <taxon>Pseudomonadota</taxon>
        <taxon>Alphaproteobacteria</taxon>
        <taxon>Sphingomonadales</taxon>
        <taxon>Sphingomonadaceae</taxon>
        <taxon>Sphingopyxis</taxon>
    </lineage>
</organism>
<accession>A0AA86GKD1</accession>
<keyword evidence="4" id="KW-0410">Iron transport</keyword>
<keyword evidence="9 11" id="KW-0472">Membrane</keyword>
<evidence type="ECO:0000256" key="13">
    <source>
        <dbReference type="SAM" id="SignalP"/>
    </source>
</evidence>
<dbReference type="Gene3D" id="2.40.170.20">
    <property type="entry name" value="TonB-dependent receptor, beta-barrel domain"/>
    <property type="match status" value="1"/>
</dbReference>
<dbReference type="InterPro" id="IPR012910">
    <property type="entry name" value="Plug_dom"/>
</dbReference>
<keyword evidence="10 11" id="KW-0998">Cell outer membrane</keyword>
<evidence type="ECO:0000256" key="4">
    <source>
        <dbReference type="ARBA" id="ARBA00022496"/>
    </source>
</evidence>
<keyword evidence="5 11" id="KW-0812">Transmembrane</keyword>
<feature type="domain" description="TonB-dependent receptor plug" evidence="15">
    <location>
        <begin position="59"/>
        <end position="166"/>
    </location>
</feature>
<dbReference type="InterPro" id="IPR000531">
    <property type="entry name" value="Beta-barrel_TonB"/>
</dbReference>
<dbReference type="EMBL" id="CP012199">
    <property type="protein sequence ID" value="AMG73850.1"/>
    <property type="molecule type" value="Genomic_DNA"/>
</dbReference>
<evidence type="ECO:0000256" key="10">
    <source>
        <dbReference type="ARBA" id="ARBA00023237"/>
    </source>
</evidence>
<evidence type="ECO:0000256" key="8">
    <source>
        <dbReference type="ARBA" id="ARBA00023077"/>
    </source>
</evidence>
<evidence type="ECO:0000313" key="17">
    <source>
        <dbReference type="Proteomes" id="UP000058599"/>
    </source>
</evidence>
<evidence type="ECO:0000256" key="1">
    <source>
        <dbReference type="ARBA" id="ARBA00004571"/>
    </source>
</evidence>
<dbReference type="PANTHER" id="PTHR32552">
    <property type="entry name" value="FERRICHROME IRON RECEPTOR-RELATED"/>
    <property type="match status" value="1"/>
</dbReference>
<dbReference type="SUPFAM" id="SSF56935">
    <property type="entry name" value="Porins"/>
    <property type="match status" value="1"/>
</dbReference>
<dbReference type="PROSITE" id="PS52016">
    <property type="entry name" value="TONB_DEPENDENT_REC_3"/>
    <property type="match status" value="1"/>
</dbReference>
<proteinExistence type="inferred from homology"/>
<dbReference type="KEGG" id="sgi:SGRAN_1461"/>